<evidence type="ECO:0000313" key="4">
    <source>
        <dbReference type="EMBL" id="KAE8681448.1"/>
    </source>
</evidence>
<evidence type="ECO:0000313" key="5">
    <source>
        <dbReference type="Proteomes" id="UP000436088"/>
    </source>
</evidence>
<name>A0A6A2YQ11_HIBSY</name>
<evidence type="ECO:0000259" key="3">
    <source>
        <dbReference type="Pfam" id="PF08030"/>
    </source>
</evidence>
<dbReference type="AlphaFoldDB" id="A0A6A2YQ11"/>
<dbReference type="SUPFAM" id="SSF52343">
    <property type="entry name" value="Ferredoxin reductase-like, C-terminal NADP-linked domain"/>
    <property type="match status" value="1"/>
</dbReference>
<keyword evidence="2" id="KW-1133">Transmembrane helix</keyword>
<feature type="domain" description="Ferric reductase NAD binding" evidence="3">
    <location>
        <begin position="110"/>
        <end position="242"/>
    </location>
</feature>
<dbReference type="EMBL" id="VEPZ02001308">
    <property type="protein sequence ID" value="KAE8681448.1"/>
    <property type="molecule type" value="Genomic_DNA"/>
</dbReference>
<reference evidence="4" key="1">
    <citation type="submission" date="2019-09" db="EMBL/GenBank/DDBJ databases">
        <title>Draft genome information of white flower Hibiscus syriacus.</title>
        <authorList>
            <person name="Kim Y.-M."/>
        </authorList>
    </citation>
    <scope>NUCLEOTIDE SEQUENCE [LARGE SCALE GENOMIC DNA]</scope>
    <source>
        <strain evidence="4">YM2019G1</strain>
    </source>
</reference>
<feature type="transmembrane region" description="Helical" evidence="2">
    <location>
        <begin position="112"/>
        <end position="129"/>
    </location>
</feature>
<keyword evidence="1" id="KW-0560">Oxidoreductase</keyword>
<dbReference type="GO" id="GO:0005886">
    <property type="term" value="C:plasma membrane"/>
    <property type="evidence" value="ECO:0007669"/>
    <property type="project" value="TreeGrafter"/>
</dbReference>
<protein>
    <recommendedName>
        <fullName evidence="3">Ferric reductase NAD binding domain-containing protein</fullName>
    </recommendedName>
</protein>
<dbReference type="GO" id="GO:0016174">
    <property type="term" value="F:NAD(P)H oxidase H2O2-forming activity"/>
    <property type="evidence" value="ECO:0007669"/>
    <property type="project" value="TreeGrafter"/>
</dbReference>
<dbReference type="Pfam" id="PF08030">
    <property type="entry name" value="NAD_binding_6"/>
    <property type="match status" value="1"/>
</dbReference>
<dbReference type="InterPro" id="IPR050369">
    <property type="entry name" value="RBOH/FRE"/>
</dbReference>
<keyword evidence="2" id="KW-0472">Membrane</keyword>
<dbReference type="PANTHER" id="PTHR11972">
    <property type="entry name" value="NADPH OXIDASE"/>
    <property type="match status" value="1"/>
</dbReference>
<dbReference type="InterPro" id="IPR039261">
    <property type="entry name" value="FNR_nucleotide-bd"/>
</dbReference>
<feature type="transmembrane region" description="Helical" evidence="2">
    <location>
        <begin position="12"/>
        <end position="33"/>
    </location>
</feature>
<sequence>MNVKRGSFDYFSLQVITIGISIGAGIHGISHLACDFPRLLHATTDEYEPMEKYFGEQAKSYRDFLKHIEGDEPTKASKQAHWLQCFLVFSPSIFLIDGPYGAPAQDYKKYEVVLLVGLGIGVTPVISIVKDIVNNIKSMADEEEEEGISMHNKTRIMNEVAEMDHHHEIELHNYCTSVYEEGDARSVLITMLQSLNHAKNGVDVISGTHVKSHFAKPNWHSVYKYIDVNHNNARVGVFYCGGTGSDERATFESLDVILVSQGTQNIRGLGRPEKLRALQRLTFVTKANVVLIQESKLMSLKPWISNRICGSRFSLLAFSPSDGASVSQFKIENDRIGDFRKNEESMKKKNCIEISA</sequence>
<dbReference type="InterPro" id="IPR013121">
    <property type="entry name" value="Fe_red_NAD-bd_6"/>
</dbReference>
<keyword evidence="2" id="KW-0812">Transmembrane</keyword>
<dbReference type="Gene3D" id="3.40.50.80">
    <property type="entry name" value="Nucleotide-binding domain of ferredoxin-NADP reductase (FNR) module"/>
    <property type="match status" value="1"/>
</dbReference>
<dbReference type="PANTHER" id="PTHR11972:SF152">
    <property type="entry name" value="RESPIRATORY BURST OXIDASE HOMOLOG PROTEIN C"/>
    <property type="match status" value="1"/>
</dbReference>
<dbReference type="Proteomes" id="UP000436088">
    <property type="component" value="Unassembled WGS sequence"/>
</dbReference>
<organism evidence="4 5">
    <name type="scientific">Hibiscus syriacus</name>
    <name type="common">Rose of Sharon</name>
    <dbReference type="NCBI Taxonomy" id="106335"/>
    <lineage>
        <taxon>Eukaryota</taxon>
        <taxon>Viridiplantae</taxon>
        <taxon>Streptophyta</taxon>
        <taxon>Embryophyta</taxon>
        <taxon>Tracheophyta</taxon>
        <taxon>Spermatophyta</taxon>
        <taxon>Magnoliopsida</taxon>
        <taxon>eudicotyledons</taxon>
        <taxon>Gunneridae</taxon>
        <taxon>Pentapetalae</taxon>
        <taxon>rosids</taxon>
        <taxon>malvids</taxon>
        <taxon>Malvales</taxon>
        <taxon>Malvaceae</taxon>
        <taxon>Malvoideae</taxon>
        <taxon>Hibiscus</taxon>
    </lineage>
</organism>
<evidence type="ECO:0000256" key="2">
    <source>
        <dbReference type="SAM" id="Phobius"/>
    </source>
</evidence>
<comment type="caution">
    <text evidence="4">The sequence shown here is derived from an EMBL/GenBank/DDBJ whole genome shotgun (WGS) entry which is preliminary data.</text>
</comment>
<keyword evidence="5" id="KW-1185">Reference proteome</keyword>
<gene>
    <name evidence="4" type="ORF">F3Y22_tig00111330pilonHSYRG00858</name>
</gene>
<evidence type="ECO:0000256" key="1">
    <source>
        <dbReference type="ARBA" id="ARBA00023002"/>
    </source>
</evidence>
<proteinExistence type="predicted"/>
<accession>A0A6A2YQ11</accession>